<dbReference type="InterPro" id="IPR007197">
    <property type="entry name" value="rSAM"/>
</dbReference>
<feature type="domain" description="Radical SAM core" evidence="7">
    <location>
        <begin position="1"/>
        <end position="231"/>
    </location>
</feature>
<evidence type="ECO:0000313" key="9">
    <source>
        <dbReference type="Proteomes" id="UP000253490"/>
    </source>
</evidence>
<keyword evidence="3" id="KW-0949">S-adenosyl-L-methionine</keyword>
<dbReference type="SFLD" id="SFLDS00029">
    <property type="entry name" value="Radical_SAM"/>
    <property type="match status" value="1"/>
</dbReference>
<dbReference type="Proteomes" id="UP000253490">
    <property type="component" value="Unassembled WGS sequence"/>
</dbReference>
<dbReference type="PANTHER" id="PTHR11135:SF0">
    <property type="entry name" value="ELONGATOR COMPLEX PROTEIN 3"/>
    <property type="match status" value="1"/>
</dbReference>
<dbReference type="SMART" id="SM00729">
    <property type="entry name" value="Elp3"/>
    <property type="match status" value="1"/>
</dbReference>
<gene>
    <name evidence="8" type="ORF">DES36_10337</name>
</gene>
<dbReference type="PANTHER" id="PTHR11135">
    <property type="entry name" value="HISTONE ACETYLTRANSFERASE-RELATED"/>
    <property type="match status" value="1"/>
</dbReference>
<dbReference type="GO" id="GO:0051539">
    <property type="term" value="F:4 iron, 4 sulfur cluster binding"/>
    <property type="evidence" value="ECO:0007669"/>
    <property type="project" value="UniProtKB-KW"/>
</dbReference>
<dbReference type="SFLD" id="SFLDG01086">
    <property type="entry name" value="elongater_protein-like"/>
    <property type="match status" value="1"/>
</dbReference>
<evidence type="ECO:0000313" key="8">
    <source>
        <dbReference type="EMBL" id="RBP68276.1"/>
    </source>
</evidence>
<comment type="caution">
    <text evidence="8">The sequence shown here is derived from an EMBL/GenBank/DDBJ whole genome shotgun (WGS) entry which is preliminary data.</text>
</comment>
<dbReference type="InterPro" id="IPR032432">
    <property type="entry name" value="Radical_SAM_C"/>
</dbReference>
<dbReference type="PROSITE" id="PS51918">
    <property type="entry name" value="RADICAL_SAM"/>
    <property type="match status" value="1"/>
</dbReference>
<keyword evidence="9" id="KW-1185">Reference proteome</keyword>
<keyword evidence="2" id="KW-0004">4Fe-4S</keyword>
<dbReference type="OrthoDB" id="9815044at2"/>
<evidence type="ECO:0000256" key="6">
    <source>
        <dbReference type="ARBA" id="ARBA00023014"/>
    </source>
</evidence>
<comment type="cofactor">
    <cofactor evidence="1">
        <name>[4Fe-4S] cluster</name>
        <dbReference type="ChEBI" id="CHEBI:49883"/>
    </cofactor>
</comment>
<dbReference type="SFLD" id="SFLDG01082">
    <property type="entry name" value="B12-binding_domain_containing"/>
    <property type="match status" value="1"/>
</dbReference>
<reference evidence="8 9" key="1">
    <citation type="submission" date="2018-06" db="EMBL/GenBank/DDBJ databases">
        <title>Genomic Encyclopedia of Type Strains, Phase IV (KMG-IV): sequencing the most valuable type-strain genomes for metagenomic binning, comparative biology and taxonomic classification.</title>
        <authorList>
            <person name="Goeker M."/>
        </authorList>
    </citation>
    <scope>NUCLEOTIDE SEQUENCE [LARGE SCALE GENOMIC DNA]</scope>
    <source>
        <strain evidence="8 9">DSM 22112</strain>
    </source>
</reference>
<dbReference type="SUPFAM" id="SSF102114">
    <property type="entry name" value="Radical SAM enzymes"/>
    <property type="match status" value="1"/>
</dbReference>
<dbReference type="EMBL" id="QNRX01000003">
    <property type="protein sequence ID" value="RBP68276.1"/>
    <property type="molecule type" value="Genomic_DNA"/>
</dbReference>
<organism evidence="8 9">
    <name type="scientific">Alkalibaculum bacchi</name>
    <dbReference type="NCBI Taxonomy" id="645887"/>
    <lineage>
        <taxon>Bacteria</taxon>
        <taxon>Bacillati</taxon>
        <taxon>Bacillota</taxon>
        <taxon>Clostridia</taxon>
        <taxon>Eubacteriales</taxon>
        <taxon>Eubacteriaceae</taxon>
        <taxon>Alkalibaculum</taxon>
    </lineage>
</organism>
<evidence type="ECO:0000256" key="3">
    <source>
        <dbReference type="ARBA" id="ARBA00022691"/>
    </source>
</evidence>
<dbReference type="GO" id="GO:0002926">
    <property type="term" value="P:tRNA wobble base 5-methoxycarbonylmethyl-2-thiouridinylation"/>
    <property type="evidence" value="ECO:0007669"/>
    <property type="project" value="TreeGrafter"/>
</dbReference>
<evidence type="ECO:0000256" key="4">
    <source>
        <dbReference type="ARBA" id="ARBA00022723"/>
    </source>
</evidence>
<evidence type="ECO:0000256" key="5">
    <source>
        <dbReference type="ARBA" id="ARBA00023004"/>
    </source>
</evidence>
<dbReference type="InterPro" id="IPR058240">
    <property type="entry name" value="rSAM_sf"/>
</dbReference>
<dbReference type="AlphaFoldDB" id="A0A366IBX4"/>
<dbReference type="InterPro" id="IPR023404">
    <property type="entry name" value="rSAM_horseshoe"/>
</dbReference>
<dbReference type="GO" id="GO:0005737">
    <property type="term" value="C:cytoplasm"/>
    <property type="evidence" value="ECO:0007669"/>
    <property type="project" value="TreeGrafter"/>
</dbReference>
<evidence type="ECO:0000256" key="2">
    <source>
        <dbReference type="ARBA" id="ARBA00022485"/>
    </source>
</evidence>
<keyword evidence="4" id="KW-0479">Metal-binding</keyword>
<dbReference type="Gene3D" id="3.80.30.20">
    <property type="entry name" value="tm_1862 like domain"/>
    <property type="match status" value="1"/>
</dbReference>
<dbReference type="GO" id="GO:0046872">
    <property type="term" value="F:metal ion binding"/>
    <property type="evidence" value="ECO:0007669"/>
    <property type="project" value="UniProtKB-KW"/>
</dbReference>
<dbReference type="RefSeq" id="WP_113919711.1">
    <property type="nucleotide sequence ID" value="NZ_QNRX01000003.1"/>
</dbReference>
<accession>A0A366IBX4</accession>
<evidence type="ECO:0000259" key="7">
    <source>
        <dbReference type="PROSITE" id="PS51918"/>
    </source>
</evidence>
<dbReference type="Pfam" id="PF04055">
    <property type="entry name" value="Radical_SAM"/>
    <property type="match status" value="1"/>
</dbReference>
<protein>
    <submittedName>
        <fullName evidence="8">Radical SAM family protein</fullName>
    </submittedName>
</protein>
<dbReference type="GO" id="GO:0003824">
    <property type="term" value="F:catalytic activity"/>
    <property type="evidence" value="ECO:0007669"/>
    <property type="project" value="InterPro"/>
</dbReference>
<dbReference type="CDD" id="cd01335">
    <property type="entry name" value="Radical_SAM"/>
    <property type="match status" value="1"/>
</dbReference>
<sequence>MKNRTKVISIFIPHEGCPHDCVFCNQKKISGSIKSPSIEEIRDIIEASLLTIDRSKYSIILAFYGGSFTAIPQTKQKMYLEIAREYKHNNKIQYIRLSTRPDYMDENQVNLLKEYKVDHVELGIQSTNPAVLNCAKRYYSMKDIQIAVKNLMRVQIDYGFQIMPGLPKDTKDKFIKTCIDLLPLKPSTLRIYPTVVIEGTEMKEMFDEGLYKPLSLEEAVEWTMIGYILFKQVGTDIIRMGLHASESLLYEDNMIAGPFHSAFGEMVESRIYWYMLKELVEEHDLQNIQIHIKANPKDFSKISGNKGENRKKLENEYNIKYKFLEDRSLIEDIIIEHEDKSYFLNKKEFCDKMYSWIKCII</sequence>
<dbReference type="InterPro" id="IPR006638">
    <property type="entry name" value="Elp3/MiaA/NifB-like_rSAM"/>
</dbReference>
<proteinExistence type="predicted"/>
<keyword evidence="6" id="KW-0411">Iron-sulfur</keyword>
<dbReference type="InterPro" id="IPR039661">
    <property type="entry name" value="ELP3"/>
</dbReference>
<dbReference type="Pfam" id="PF16199">
    <property type="entry name" value="Radical_SAM_C"/>
    <property type="match status" value="1"/>
</dbReference>
<evidence type="ECO:0000256" key="1">
    <source>
        <dbReference type="ARBA" id="ARBA00001966"/>
    </source>
</evidence>
<keyword evidence="5" id="KW-0408">Iron</keyword>
<name>A0A366IBX4_9FIRM</name>